<keyword evidence="4" id="KW-0540">Nuclease</keyword>
<feature type="compositionally biased region" description="Basic and acidic residues" evidence="1">
    <location>
        <begin position="117"/>
        <end position="130"/>
    </location>
</feature>
<dbReference type="AlphaFoldDB" id="A0A6P2CG08"/>
<reference evidence="4 5" key="1">
    <citation type="submission" date="2018-07" db="EMBL/GenBank/DDBJ databases">
        <title>Genome sequence of Rhodococcus rhodnii ATCC 35071 from Rhodnius prolixus.</title>
        <authorList>
            <person name="Patel V."/>
            <person name="Vogel K.J."/>
        </authorList>
    </citation>
    <scope>NUCLEOTIDE SEQUENCE [LARGE SCALE GENOMIC DNA]</scope>
    <source>
        <strain evidence="4 5">ATCC 35071</strain>
    </source>
</reference>
<organism evidence="4 5">
    <name type="scientific">Rhodococcus rhodnii</name>
    <dbReference type="NCBI Taxonomy" id="38312"/>
    <lineage>
        <taxon>Bacteria</taxon>
        <taxon>Bacillati</taxon>
        <taxon>Actinomycetota</taxon>
        <taxon>Actinomycetes</taxon>
        <taxon>Mycobacteriales</taxon>
        <taxon>Nocardiaceae</taxon>
        <taxon>Rhodococcus</taxon>
    </lineage>
</organism>
<dbReference type="InterPro" id="IPR011335">
    <property type="entry name" value="Restrct_endonuc-II-like"/>
</dbReference>
<dbReference type="InterPro" id="IPR007560">
    <property type="entry name" value="Restrct_endonuc_IV_Mrr"/>
</dbReference>
<keyword evidence="4" id="KW-0378">Hydrolase</keyword>
<proteinExistence type="predicted"/>
<feature type="domain" description="Restriction endonuclease type IV Mrr" evidence="3">
    <location>
        <begin position="10"/>
        <end position="99"/>
    </location>
</feature>
<dbReference type="Pfam" id="PF04471">
    <property type="entry name" value="Mrr_cat"/>
    <property type="match status" value="1"/>
</dbReference>
<gene>
    <name evidence="4" type="ORF">DW322_17630</name>
</gene>
<keyword evidence="2" id="KW-1133">Transmembrane helix</keyword>
<feature type="region of interest" description="Disordered" evidence="1">
    <location>
        <begin position="117"/>
        <end position="139"/>
    </location>
</feature>
<feature type="transmembrane region" description="Helical" evidence="2">
    <location>
        <begin position="194"/>
        <end position="214"/>
    </location>
</feature>
<feature type="transmembrane region" description="Helical" evidence="2">
    <location>
        <begin position="169"/>
        <end position="188"/>
    </location>
</feature>
<comment type="caution">
    <text evidence="4">The sequence shown here is derived from an EMBL/GenBank/DDBJ whole genome shotgun (WGS) entry which is preliminary data.</text>
</comment>
<evidence type="ECO:0000256" key="1">
    <source>
        <dbReference type="SAM" id="MobiDB-lite"/>
    </source>
</evidence>
<accession>A0A6P2CG08</accession>
<name>A0A6P2CG08_9NOCA</name>
<evidence type="ECO:0000313" key="4">
    <source>
        <dbReference type="EMBL" id="TXG91679.1"/>
    </source>
</evidence>
<evidence type="ECO:0000313" key="5">
    <source>
        <dbReference type="Proteomes" id="UP000471120"/>
    </source>
</evidence>
<protein>
    <submittedName>
        <fullName evidence="4">Restriction endonuclease</fullName>
    </submittedName>
</protein>
<dbReference type="EMBL" id="QRCM01000001">
    <property type="protein sequence ID" value="TXG91679.1"/>
    <property type="molecule type" value="Genomic_DNA"/>
</dbReference>
<keyword evidence="4" id="KW-0255">Endonuclease</keyword>
<dbReference type="Proteomes" id="UP000471120">
    <property type="component" value="Unassembled WGS sequence"/>
</dbReference>
<dbReference type="GO" id="GO:0003677">
    <property type="term" value="F:DNA binding"/>
    <property type="evidence" value="ECO:0007669"/>
    <property type="project" value="InterPro"/>
</dbReference>
<keyword evidence="2" id="KW-0812">Transmembrane</keyword>
<dbReference type="GO" id="GO:0004519">
    <property type="term" value="F:endonuclease activity"/>
    <property type="evidence" value="ECO:0007669"/>
    <property type="project" value="UniProtKB-KW"/>
</dbReference>
<keyword evidence="2" id="KW-0472">Membrane</keyword>
<evidence type="ECO:0000256" key="2">
    <source>
        <dbReference type="SAM" id="Phobius"/>
    </source>
</evidence>
<dbReference type="SUPFAM" id="SSF52980">
    <property type="entry name" value="Restriction endonuclease-like"/>
    <property type="match status" value="1"/>
</dbReference>
<sequence>MVRIRTSVEAESSAAEYMRTIGFRDATALEYGTGHGIDVFAQGASAQVKWRDGPATAEDLRGLYSTRGADWRRMLLFFSQSGYTEDARDYARSAHMALFTWTKDGIEPVDDLATTLRDRRDRESAARERPAPAPPEPAALPAWRRAGQAISRAVRPVWSPIAAVVGPHWRVLGAVFFTIVLFVAPFGADHVELRVLATTIAVVGAPTCWFLAIAHRRERRRYRPQRRQVSPGGR</sequence>
<dbReference type="GO" id="GO:0009307">
    <property type="term" value="P:DNA restriction-modification system"/>
    <property type="evidence" value="ECO:0007669"/>
    <property type="project" value="InterPro"/>
</dbReference>
<evidence type="ECO:0000259" key="3">
    <source>
        <dbReference type="Pfam" id="PF04471"/>
    </source>
</evidence>